<comment type="caution">
    <text evidence="5">The sequence shown here is derived from an EMBL/GenBank/DDBJ whole genome shotgun (WGS) entry which is preliminary data.</text>
</comment>
<dbReference type="InterPro" id="IPR045584">
    <property type="entry name" value="Pilin-like"/>
</dbReference>
<keyword evidence="6" id="KW-1185">Reference proteome</keyword>
<dbReference type="InterPro" id="IPR012902">
    <property type="entry name" value="N_methyl_site"/>
</dbReference>
<evidence type="ECO:0000313" key="5">
    <source>
        <dbReference type="EMBL" id="THF64001.1"/>
    </source>
</evidence>
<evidence type="ECO:0000256" key="1">
    <source>
        <dbReference type="ARBA" id="ARBA00005233"/>
    </source>
</evidence>
<dbReference type="InterPro" id="IPR001082">
    <property type="entry name" value="Pilin"/>
</dbReference>
<keyword evidence="4" id="KW-0812">Transmembrane</keyword>
<organism evidence="5 6">
    <name type="scientific">Pseudothauera nasutitermitis</name>
    <dbReference type="NCBI Taxonomy" id="2565930"/>
    <lineage>
        <taxon>Bacteria</taxon>
        <taxon>Pseudomonadati</taxon>
        <taxon>Pseudomonadota</taxon>
        <taxon>Betaproteobacteria</taxon>
        <taxon>Rhodocyclales</taxon>
        <taxon>Zoogloeaceae</taxon>
        <taxon>Pseudothauera</taxon>
    </lineage>
</organism>
<keyword evidence="4" id="KW-1133">Transmembrane helix</keyword>
<accession>A0A4S4AVG7</accession>
<dbReference type="PANTHER" id="PTHR30093">
    <property type="entry name" value="GENERAL SECRETION PATHWAY PROTEIN G"/>
    <property type="match status" value="1"/>
</dbReference>
<name>A0A4S4AVG7_9RHOO</name>
<proteinExistence type="inferred from homology"/>
<dbReference type="SUPFAM" id="SSF54523">
    <property type="entry name" value="Pili subunits"/>
    <property type="match status" value="1"/>
</dbReference>
<gene>
    <name evidence="5" type="ORF">E6C76_15665</name>
</gene>
<dbReference type="GO" id="GO:0007155">
    <property type="term" value="P:cell adhesion"/>
    <property type="evidence" value="ECO:0007669"/>
    <property type="project" value="InterPro"/>
</dbReference>
<dbReference type="Proteomes" id="UP000308430">
    <property type="component" value="Unassembled WGS sequence"/>
</dbReference>
<keyword evidence="3" id="KW-0281">Fimbrium</keyword>
<dbReference type="Gene3D" id="3.30.700.10">
    <property type="entry name" value="Glycoprotein, Type 4 Pilin"/>
    <property type="match status" value="1"/>
</dbReference>
<dbReference type="Pfam" id="PF07963">
    <property type="entry name" value="N_methyl"/>
    <property type="match status" value="1"/>
</dbReference>
<dbReference type="PANTHER" id="PTHR30093:SF34">
    <property type="entry name" value="PREPILIN PEPTIDASE-DEPENDENT PROTEIN D"/>
    <property type="match status" value="1"/>
</dbReference>
<protein>
    <submittedName>
        <fullName evidence="5">Pilin</fullName>
    </submittedName>
</protein>
<dbReference type="RefSeq" id="WP_136349157.1">
    <property type="nucleotide sequence ID" value="NZ_SSOC01000005.1"/>
</dbReference>
<sequence length="147" mass="15152">MKKMQQGFTLIELMIVVAIIGILAAVALPAYQDYTARAQMAEAMTLAGGARTAVTEFRTSEGDWPAGNTEAGLSPATDITGNYVASVSVQADGTIIAAMKGTGVSTGIRGKTLVLSPISQAGAITWVCKPGGDDPVDNKFVPTSCRS</sequence>
<dbReference type="EMBL" id="SSOC01000005">
    <property type="protein sequence ID" value="THF64001.1"/>
    <property type="molecule type" value="Genomic_DNA"/>
</dbReference>
<comment type="similarity">
    <text evidence="1 3">Belongs to the N-Me-Phe pilin family.</text>
</comment>
<dbReference type="Pfam" id="PF00114">
    <property type="entry name" value="Pilin"/>
    <property type="match status" value="1"/>
</dbReference>
<dbReference type="NCBIfam" id="TIGR02532">
    <property type="entry name" value="IV_pilin_GFxxxE"/>
    <property type="match status" value="1"/>
</dbReference>
<evidence type="ECO:0000256" key="4">
    <source>
        <dbReference type="SAM" id="Phobius"/>
    </source>
</evidence>
<feature type="transmembrane region" description="Helical" evidence="4">
    <location>
        <begin position="7"/>
        <end position="31"/>
    </location>
</feature>
<dbReference type="PROSITE" id="PS00409">
    <property type="entry name" value="PROKAR_NTER_METHYL"/>
    <property type="match status" value="1"/>
</dbReference>
<reference evidence="5 6" key="1">
    <citation type="submission" date="2019-04" db="EMBL/GenBank/DDBJ databases">
        <title>Azoarcus nasutitermitis sp. nov. isolated from termite nest.</title>
        <authorList>
            <person name="Lin S.-Y."/>
            <person name="Hameed A."/>
            <person name="Hsu Y.-H."/>
            <person name="Young C.-C."/>
        </authorList>
    </citation>
    <scope>NUCLEOTIDE SEQUENCE [LARGE SCALE GENOMIC DNA]</scope>
    <source>
        <strain evidence="5 6">CC-YHH838</strain>
    </source>
</reference>
<dbReference type="AlphaFoldDB" id="A0A4S4AVG7"/>
<evidence type="ECO:0000256" key="3">
    <source>
        <dbReference type="RuleBase" id="RU000389"/>
    </source>
</evidence>
<keyword evidence="2" id="KW-0488">Methylation</keyword>
<dbReference type="OrthoDB" id="8607132at2"/>
<keyword evidence="4" id="KW-0472">Membrane</keyword>
<evidence type="ECO:0000313" key="6">
    <source>
        <dbReference type="Proteomes" id="UP000308430"/>
    </source>
</evidence>
<dbReference type="GO" id="GO:0009289">
    <property type="term" value="C:pilus"/>
    <property type="evidence" value="ECO:0007669"/>
    <property type="project" value="InterPro"/>
</dbReference>
<evidence type="ECO:0000256" key="2">
    <source>
        <dbReference type="ARBA" id="ARBA00022481"/>
    </source>
</evidence>